<protein>
    <submittedName>
        <fullName evidence="1">Uncharacterized protein</fullName>
    </submittedName>
</protein>
<organism evidence="1 2">
    <name type="scientific">Phytobacter diazotrophicus</name>
    <dbReference type="NCBI Taxonomy" id="395631"/>
    <lineage>
        <taxon>Bacteria</taxon>
        <taxon>Pseudomonadati</taxon>
        <taxon>Pseudomonadota</taxon>
        <taxon>Gammaproteobacteria</taxon>
        <taxon>Enterobacterales</taxon>
        <taxon>Enterobacteriaceae</taxon>
        <taxon>Phytobacter</taxon>
    </lineage>
</organism>
<evidence type="ECO:0000313" key="2">
    <source>
        <dbReference type="Proteomes" id="UP001320460"/>
    </source>
</evidence>
<dbReference type="Proteomes" id="UP001320460">
    <property type="component" value="Chromosome"/>
</dbReference>
<dbReference type="EMBL" id="AP025334">
    <property type="protein sequence ID" value="BDD51700.1"/>
    <property type="molecule type" value="Genomic_DNA"/>
</dbReference>
<evidence type="ECO:0000313" key="1">
    <source>
        <dbReference type="EMBL" id="BDD51700.1"/>
    </source>
</evidence>
<gene>
    <name evidence="1" type="ORF">PDTA9734_31870</name>
</gene>
<keyword evidence="2" id="KW-1185">Reference proteome</keyword>
<dbReference type="RefSeq" id="WP_125124890.1">
    <property type="nucleotide sequence ID" value="NZ_AP025334.1"/>
</dbReference>
<reference evidence="1 2" key="1">
    <citation type="submission" date="2021-12" db="EMBL/GenBank/DDBJ databases">
        <title>Complete genome sequence of Phytobacter diazotrophicus TA9734.</title>
        <authorList>
            <person name="Kubota H."/>
            <person name="Nakayama Y."/>
            <person name="Ariyoshi T."/>
        </authorList>
    </citation>
    <scope>NUCLEOTIDE SEQUENCE [LARGE SCALE GENOMIC DNA]</scope>
    <source>
        <strain evidence="1 2">TA9734</strain>
    </source>
</reference>
<sequence length="81" mass="9573">MNIRHEYNEALNKLEADINDGLRDLIKIYCVAIDSFDNDIIDSIALYVTDMGNKDTRLYLQEMLLEKQDPYLVKEFNSWIK</sequence>
<proteinExistence type="predicted"/>
<name>A0ABM7VWS6_9ENTR</name>
<accession>A0ABM7VWS6</accession>